<dbReference type="GO" id="GO:0004180">
    <property type="term" value="F:carboxypeptidase activity"/>
    <property type="evidence" value="ECO:0007669"/>
    <property type="project" value="UniProtKB-KW"/>
</dbReference>
<evidence type="ECO:0000313" key="4">
    <source>
        <dbReference type="Proteomes" id="UP000198131"/>
    </source>
</evidence>
<accession>A0A212UE92</accession>
<dbReference type="EMBL" id="FYEW01000002">
    <property type="protein sequence ID" value="SNC76575.1"/>
    <property type="molecule type" value="Genomic_DNA"/>
</dbReference>
<feature type="signal peptide" evidence="1">
    <location>
        <begin position="1"/>
        <end position="21"/>
    </location>
</feature>
<name>A0A212UE92_9BACT</name>
<evidence type="ECO:0000256" key="1">
    <source>
        <dbReference type="SAM" id="SignalP"/>
    </source>
</evidence>
<dbReference type="GO" id="GO:0008235">
    <property type="term" value="F:metalloexopeptidase activity"/>
    <property type="evidence" value="ECO:0007669"/>
    <property type="project" value="InterPro"/>
</dbReference>
<dbReference type="Pfam" id="PF04389">
    <property type="entry name" value="Peptidase_M28"/>
    <property type="match status" value="1"/>
</dbReference>
<feature type="domain" description="Peptidase M28" evidence="2">
    <location>
        <begin position="270"/>
        <end position="477"/>
    </location>
</feature>
<reference evidence="4" key="1">
    <citation type="submission" date="2017-06" db="EMBL/GenBank/DDBJ databases">
        <authorList>
            <person name="Varghese N."/>
            <person name="Submissions S."/>
        </authorList>
    </citation>
    <scope>NUCLEOTIDE SEQUENCE [LARGE SCALE GENOMIC DNA]</scope>
    <source>
        <strain evidence="4">DSM 11116</strain>
    </source>
</reference>
<dbReference type="Gene3D" id="3.50.30.30">
    <property type="match status" value="1"/>
</dbReference>
<keyword evidence="3" id="KW-0121">Carboxypeptidase</keyword>
<protein>
    <submittedName>
        <fullName evidence="3">Zn-dependent amino- or carboxypeptidase, M28 family</fullName>
    </submittedName>
</protein>
<dbReference type="InterPro" id="IPR045175">
    <property type="entry name" value="M28_fam"/>
</dbReference>
<dbReference type="AlphaFoldDB" id="A0A212UE92"/>
<keyword evidence="1" id="KW-0732">Signal</keyword>
<keyword evidence="3" id="KW-0645">Protease</keyword>
<keyword evidence="4" id="KW-1185">Reference proteome</keyword>
<dbReference type="PROSITE" id="PS51257">
    <property type="entry name" value="PROKAR_LIPOPROTEIN"/>
    <property type="match status" value="1"/>
</dbReference>
<proteinExistence type="predicted"/>
<dbReference type="RefSeq" id="WP_088844714.1">
    <property type="nucleotide sequence ID" value="NZ_FYEW01000002.1"/>
</dbReference>
<dbReference type="PANTHER" id="PTHR12147:SF26">
    <property type="entry name" value="PEPTIDASE M28 DOMAIN-CONTAINING PROTEIN"/>
    <property type="match status" value="1"/>
</dbReference>
<gene>
    <name evidence="3" type="ORF">SAMN06265337_3455</name>
</gene>
<organism evidence="3 4">
    <name type="scientific">Hymenobacter gelipurpurascens</name>
    <dbReference type="NCBI Taxonomy" id="89968"/>
    <lineage>
        <taxon>Bacteria</taxon>
        <taxon>Pseudomonadati</taxon>
        <taxon>Bacteroidota</taxon>
        <taxon>Cytophagia</taxon>
        <taxon>Cytophagales</taxon>
        <taxon>Hymenobacteraceae</taxon>
        <taxon>Hymenobacter</taxon>
    </lineage>
</organism>
<dbReference type="OrthoDB" id="844214at2"/>
<dbReference type="GO" id="GO:0006508">
    <property type="term" value="P:proteolysis"/>
    <property type="evidence" value="ECO:0007669"/>
    <property type="project" value="InterPro"/>
</dbReference>
<dbReference type="Gene3D" id="3.40.630.10">
    <property type="entry name" value="Zn peptidases"/>
    <property type="match status" value="1"/>
</dbReference>
<feature type="chain" id="PRO_5012013215" evidence="1">
    <location>
        <begin position="22"/>
        <end position="500"/>
    </location>
</feature>
<dbReference type="SUPFAM" id="SSF53187">
    <property type="entry name" value="Zn-dependent exopeptidases"/>
    <property type="match status" value="1"/>
</dbReference>
<evidence type="ECO:0000313" key="3">
    <source>
        <dbReference type="EMBL" id="SNC76575.1"/>
    </source>
</evidence>
<dbReference type="Proteomes" id="UP000198131">
    <property type="component" value="Unassembled WGS sequence"/>
</dbReference>
<sequence length="500" mass="54193">MRFLTLLPGAALALGLLGGCAKTPSASTGVAGPTAPPALEAIRETEIRRDLFSLASDSMRGRRAGTADELRAAVWVAERARAAGLEPAGDDGTYFQFYPLRRITVAATSRMSLNGRTLGLWKEAWITAPINARLDGPVVWLNSLADTVRRDLRGKIVALPLVPPTPLPVANISLRSMRYALAAIGQQGAALRLRGVAGIILVADAPTEPSLEFIGHRYQDGQYLLPSMPVPAAPIPVLLVRQSLTAALRAPKARFQAELGMNDFEYPSINVVARVPGTDPELRKENVLFSGHHDHDGIGTPVAGDSIWNGADDNATVSVALLAIGRAWKQRPGARSALFVWHGAEERGLLGSRWFVDHPTVPKASIVAVLNGDMMGRNAPDSAALLGSTAPHRNSQALVDMALKANQGVSKFTLDNSWDDAKHPEGWYFRSDHLPYARAGIPSLFFTTLLHPDYHTPRDEASRIDVAKLTRMTRWMYATGWAVSATPQRVTQDPDFKLER</sequence>
<dbReference type="InterPro" id="IPR007484">
    <property type="entry name" value="Peptidase_M28"/>
</dbReference>
<evidence type="ECO:0000259" key="2">
    <source>
        <dbReference type="Pfam" id="PF04389"/>
    </source>
</evidence>
<dbReference type="PANTHER" id="PTHR12147">
    <property type="entry name" value="METALLOPEPTIDASE M28 FAMILY MEMBER"/>
    <property type="match status" value="1"/>
</dbReference>
<keyword evidence="3" id="KW-0378">Hydrolase</keyword>